<gene>
    <name evidence="3" type="ordered locus">Os01g0338150</name>
    <name evidence="3" type="ORF">OSNPB_010338150</name>
</gene>
<name>A0A0P0V216_ORYSJ</name>
<keyword evidence="2" id="KW-1133">Transmembrane helix</keyword>
<evidence type="ECO:0000313" key="3">
    <source>
        <dbReference type="EMBL" id="BAS71955.1"/>
    </source>
</evidence>
<sequence length="172" mass="18279">MKAYQVSDIFYNNVLHKCNSFWKRIWIIPKSVHHVLQVFLEDAALALEGGGGRVGAAAAAAAAAGVVVVVVVGAPLARRRRGGSGRGLGLGRRGRASVVAARVLHPGGRAKDARGEGGRRTPPAPSSRRPAALPSPSLRSSPPLGFRAFACTMHSRDGFLRGERRRREGSSW</sequence>
<dbReference type="InParanoid" id="A0A0P0V216"/>
<reference evidence="4" key="1">
    <citation type="journal article" date="2005" name="Nature">
        <title>The map-based sequence of the rice genome.</title>
        <authorList>
            <consortium name="International rice genome sequencing project (IRGSP)"/>
            <person name="Matsumoto T."/>
            <person name="Wu J."/>
            <person name="Kanamori H."/>
            <person name="Katayose Y."/>
            <person name="Fujisawa M."/>
            <person name="Namiki N."/>
            <person name="Mizuno H."/>
            <person name="Yamamoto K."/>
            <person name="Antonio B.A."/>
            <person name="Baba T."/>
            <person name="Sakata K."/>
            <person name="Nagamura Y."/>
            <person name="Aoki H."/>
            <person name="Arikawa K."/>
            <person name="Arita K."/>
            <person name="Bito T."/>
            <person name="Chiden Y."/>
            <person name="Fujitsuka N."/>
            <person name="Fukunaka R."/>
            <person name="Hamada M."/>
            <person name="Harada C."/>
            <person name="Hayashi A."/>
            <person name="Hijishita S."/>
            <person name="Honda M."/>
            <person name="Hosokawa S."/>
            <person name="Ichikawa Y."/>
            <person name="Idonuma A."/>
            <person name="Iijima M."/>
            <person name="Ikeda M."/>
            <person name="Ikeno M."/>
            <person name="Ito K."/>
            <person name="Ito S."/>
            <person name="Ito T."/>
            <person name="Ito Y."/>
            <person name="Ito Y."/>
            <person name="Iwabuchi A."/>
            <person name="Kamiya K."/>
            <person name="Karasawa W."/>
            <person name="Kurita K."/>
            <person name="Katagiri S."/>
            <person name="Kikuta A."/>
            <person name="Kobayashi H."/>
            <person name="Kobayashi N."/>
            <person name="Machita K."/>
            <person name="Maehara T."/>
            <person name="Masukawa M."/>
            <person name="Mizubayashi T."/>
            <person name="Mukai Y."/>
            <person name="Nagasaki H."/>
            <person name="Nagata Y."/>
            <person name="Naito S."/>
            <person name="Nakashima M."/>
            <person name="Nakama Y."/>
            <person name="Nakamichi Y."/>
            <person name="Nakamura M."/>
            <person name="Meguro A."/>
            <person name="Negishi M."/>
            <person name="Ohta I."/>
            <person name="Ohta T."/>
            <person name="Okamoto M."/>
            <person name="Ono N."/>
            <person name="Saji S."/>
            <person name="Sakaguchi M."/>
            <person name="Sakai K."/>
            <person name="Shibata M."/>
            <person name="Shimokawa T."/>
            <person name="Song J."/>
            <person name="Takazaki Y."/>
            <person name="Terasawa K."/>
            <person name="Tsugane M."/>
            <person name="Tsuji K."/>
            <person name="Ueda S."/>
            <person name="Waki K."/>
            <person name="Yamagata H."/>
            <person name="Yamamoto M."/>
            <person name="Yamamoto S."/>
            <person name="Yamane H."/>
            <person name="Yoshiki S."/>
            <person name="Yoshihara R."/>
            <person name="Yukawa K."/>
            <person name="Zhong H."/>
            <person name="Yano M."/>
            <person name="Yuan Q."/>
            <person name="Ouyang S."/>
            <person name="Liu J."/>
            <person name="Jones K.M."/>
            <person name="Gansberger K."/>
            <person name="Moffat K."/>
            <person name="Hill J."/>
            <person name="Bera J."/>
            <person name="Fadrosh D."/>
            <person name="Jin S."/>
            <person name="Johri S."/>
            <person name="Kim M."/>
            <person name="Overton L."/>
            <person name="Reardon M."/>
            <person name="Tsitrin T."/>
            <person name="Vuong H."/>
            <person name="Weaver B."/>
            <person name="Ciecko A."/>
            <person name="Tallon L."/>
            <person name="Jackson J."/>
            <person name="Pai G."/>
            <person name="Aken S.V."/>
            <person name="Utterback T."/>
            <person name="Reidmuller S."/>
            <person name="Feldblyum T."/>
            <person name="Hsiao J."/>
            <person name="Zismann V."/>
            <person name="Iobst S."/>
            <person name="de Vazeille A.R."/>
            <person name="Buell C.R."/>
            <person name="Ying K."/>
            <person name="Li Y."/>
            <person name="Lu T."/>
            <person name="Huang Y."/>
            <person name="Zhao Q."/>
            <person name="Feng Q."/>
            <person name="Zhang L."/>
            <person name="Zhu J."/>
            <person name="Weng Q."/>
            <person name="Mu J."/>
            <person name="Lu Y."/>
            <person name="Fan D."/>
            <person name="Liu Y."/>
            <person name="Guan J."/>
            <person name="Zhang Y."/>
            <person name="Yu S."/>
            <person name="Liu X."/>
            <person name="Zhang Y."/>
            <person name="Hong G."/>
            <person name="Han B."/>
            <person name="Choisne N."/>
            <person name="Demange N."/>
            <person name="Orjeda G."/>
            <person name="Samain S."/>
            <person name="Cattolico L."/>
            <person name="Pelletier E."/>
            <person name="Couloux A."/>
            <person name="Segurens B."/>
            <person name="Wincker P."/>
            <person name="D'Hont A."/>
            <person name="Scarpelli C."/>
            <person name="Weissenbach J."/>
            <person name="Salanoubat M."/>
            <person name="Quetier F."/>
            <person name="Yu Y."/>
            <person name="Kim H.R."/>
            <person name="Rambo T."/>
            <person name="Currie J."/>
            <person name="Collura K."/>
            <person name="Luo M."/>
            <person name="Yang T."/>
            <person name="Ammiraju J.S.S."/>
            <person name="Engler F."/>
            <person name="Soderlund C."/>
            <person name="Wing R.A."/>
            <person name="Palmer L.E."/>
            <person name="de la Bastide M."/>
            <person name="Spiegel L."/>
            <person name="Nascimento L."/>
            <person name="Zutavern T."/>
            <person name="O'Shaughnessy A."/>
            <person name="Dike S."/>
            <person name="Dedhia N."/>
            <person name="Preston R."/>
            <person name="Balija V."/>
            <person name="McCombie W.R."/>
            <person name="Chow T."/>
            <person name="Chen H."/>
            <person name="Chung M."/>
            <person name="Chen C."/>
            <person name="Shaw J."/>
            <person name="Wu H."/>
            <person name="Hsiao K."/>
            <person name="Chao Y."/>
            <person name="Chu M."/>
            <person name="Cheng C."/>
            <person name="Hour A."/>
            <person name="Lee P."/>
            <person name="Lin S."/>
            <person name="Lin Y."/>
            <person name="Liou J."/>
            <person name="Liu S."/>
            <person name="Hsing Y."/>
            <person name="Raghuvanshi S."/>
            <person name="Mohanty A."/>
            <person name="Bharti A.K."/>
            <person name="Gaur A."/>
            <person name="Gupta V."/>
            <person name="Kumar D."/>
            <person name="Ravi V."/>
            <person name="Vij S."/>
            <person name="Kapur A."/>
            <person name="Khurana P."/>
            <person name="Khurana P."/>
            <person name="Khurana J.P."/>
            <person name="Tyagi A.K."/>
            <person name="Gaikwad K."/>
            <person name="Singh A."/>
            <person name="Dalal V."/>
            <person name="Srivastava S."/>
            <person name="Dixit A."/>
            <person name="Pal A.K."/>
            <person name="Ghazi I.A."/>
            <person name="Yadav M."/>
            <person name="Pandit A."/>
            <person name="Bhargava A."/>
            <person name="Sureshbabu K."/>
            <person name="Batra K."/>
            <person name="Sharma T.R."/>
            <person name="Mohapatra T."/>
            <person name="Singh N.K."/>
            <person name="Messing J."/>
            <person name="Nelson A.B."/>
            <person name="Fuks G."/>
            <person name="Kavchok S."/>
            <person name="Keizer G."/>
            <person name="Linton E."/>
            <person name="Llaca V."/>
            <person name="Song R."/>
            <person name="Tanyolac B."/>
            <person name="Young S."/>
            <person name="Ho-Il K."/>
            <person name="Hahn J.H."/>
            <person name="Sangsakoo G."/>
            <person name="Vanavichit A."/>
            <person name="de Mattos Luiz.A.T."/>
            <person name="Zimmer P.D."/>
            <person name="Malone G."/>
            <person name="Dellagostin O."/>
            <person name="de Oliveira A.C."/>
            <person name="Bevan M."/>
            <person name="Bancroft I."/>
            <person name="Minx P."/>
            <person name="Cordum H."/>
            <person name="Wilson R."/>
            <person name="Cheng Z."/>
            <person name="Jin W."/>
            <person name="Jiang J."/>
            <person name="Leong S.A."/>
            <person name="Iwama H."/>
            <person name="Gojobori T."/>
            <person name="Itoh T."/>
            <person name="Niimura Y."/>
            <person name="Fujii Y."/>
            <person name="Habara T."/>
            <person name="Sakai H."/>
            <person name="Sato Y."/>
            <person name="Wilson G."/>
            <person name="Kumar K."/>
            <person name="McCouch S."/>
            <person name="Juretic N."/>
            <person name="Hoen D."/>
            <person name="Wright S."/>
            <person name="Bruskiewich R."/>
            <person name="Bureau T."/>
            <person name="Miyao A."/>
            <person name="Hirochika H."/>
            <person name="Nishikawa T."/>
            <person name="Kadowaki K."/>
            <person name="Sugiura M."/>
            <person name="Burr B."/>
            <person name="Sasaki T."/>
        </authorList>
    </citation>
    <scope>NUCLEOTIDE SEQUENCE [LARGE SCALE GENOMIC DNA]</scope>
    <source>
        <strain evidence="4">cv. Nipponbare</strain>
    </source>
</reference>
<dbReference type="PaxDb" id="39947-A0A0P0V216"/>
<keyword evidence="2" id="KW-0812">Transmembrane</keyword>
<keyword evidence="4" id="KW-1185">Reference proteome</keyword>
<reference evidence="3 4" key="2">
    <citation type="journal article" date="2013" name="Plant Cell Physiol.">
        <title>Rice Annotation Project Database (RAP-DB): an integrative and interactive database for rice genomics.</title>
        <authorList>
            <person name="Sakai H."/>
            <person name="Lee S.S."/>
            <person name="Tanaka T."/>
            <person name="Numa H."/>
            <person name="Kim J."/>
            <person name="Kawahara Y."/>
            <person name="Wakimoto H."/>
            <person name="Yang C.C."/>
            <person name="Iwamoto M."/>
            <person name="Abe T."/>
            <person name="Yamada Y."/>
            <person name="Muto A."/>
            <person name="Inokuchi H."/>
            <person name="Ikemura T."/>
            <person name="Matsumoto T."/>
            <person name="Sasaki T."/>
            <person name="Itoh T."/>
        </authorList>
    </citation>
    <scope>NUCLEOTIDE SEQUENCE [LARGE SCALE GENOMIC DNA]</scope>
    <source>
        <strain evidence="4">cv. Nipponbare</strain>
    </source>
</reference>
<feature type="compositionally biased region" description="Low complexity" evidence="1">
    <location>
        <begin position="126"/>
        <end position="144"/>
    </location>
</feature>
<feature type="transmembrane region" description="Helical" evidence="2">
    <location>
        <begin position="54"/>
        <end position="77"/>
    </location>
</feature>
<evidence type="ECO:0000313" key="4">
    <source>
        <dbReference type="Proteomes" id="UP000059680"/>
    </source>
</evidence>
<feature type="compositionally biased region" description="Basic and acidic residues" evidence="1">
    <location>
        <begin position="109"/>
        <end position="119"/>
    </location>
</feature>
<reference evidence="3 4" key="3">
    <citation type="journal article" date="2013" name="Rice">
        <title>Improvement of the Oryza sativa Nipponbare reference genome using next generation sequence and optical map data.</title>
        <authorList>
            <person name="Kawahara Y."/>
            <person name="de la Bastide M."/>
            <person name="Hamilton J.P."/>
            <person name="Kanamori H."/>
            <person name="McCombie W.R."/>
            <person name="Ouyang S."/>
            <person name="Schwartz D.C."/>
            <person name="Tanaka T."/>
            <person name="Wu J."/>
            <person name="Zhou S."/>
            <person name="Childs K.L."/>
            <person name="Davidson R.M."/>
            <person name="Lin H."/>
            <person name="Quesada-Ocampo L."/>
            <person name="Vaillancourt B."/>
            <person name="Sakai H."/>
            <person name="Lee S.S."/>
            <person name="Kim J."/>
            <person name="Numa H."/>
            <person name="Itoh T."/>
            <person name="Buell C.R."/>
            <person name="Matsumoto T."/>
        </authorList>
    </citation>
    <scope>NUCLEOTIDE SEQUENCE [LARGE SCALE GENOMIC DNA]</scope>
    <source>
        <strain evidence="4">cv. Nipponbare</strain>
    </source>
</reference>
<feature type="region of interest" description="Disordered" evidence="1">
    <location>
        <begin position="107"/>
        <end position="144"/>
    </location>
</feature>
<organism evidence="3 4">
    <name type="scientific">Oryza sativa subsp. japonica</name>
    <name type="common">Rice</name>
    <dbReference type="NCBI Taxonomy" id="39947"/>
    <lineage>
        <taxon>Eukaryota</taxon>
        <taxon>Viridiplantae</taxon>
        <taxon>Streptophyta</taxon>
        <taxon>Embryophyta</taxon>
        <taxon>Tracheophyta</taxon>
        <taxon>Spermatophyta</taxon>
        <taxon>Magnoliopsida</taxon>
        <taxon>Liliopsida</taxon>
        <taxon>Poales</taxon>
        <taxon>Poaceae</taxon>
        <taxon>BOP clade</taxon>
        <taxon>Oryzoideae</taxon>
        <taxon>Oryzeae</taxon>
        <taxon>Oryzinae</taxon>
        <taxon>Oryza</taxon>
        <taxon>Oryza sativa</taxon>
    </lineage>
</organism>
<proteinExistence type="predicted"/>
<evidence type="ECO:0000256" key="2">
    <source>
        <dbReference type="SAM" id="Phobius"/>
    </source>
</evidence>
<accession>A0A0P0V216</accession>
<keyword evidence="2" id="KW-0472">Membrane</keyword>
<dbReference type="EMBL" id="AP014957">
    <property type="protein sequence ID" value="BAS71955.1"/>
    <property type="molecule type" value="Genomic_DNA"/>
</dbReference>
<dbReference type="Gramene" id="Os01t0338150-01">
    <property type="protein sequence ID" value="Os01t0338150-01"/>
    <property type="gene ID" value="Os01g0338150"/>
</dbReference>
<dbReference type="Proteomes" id="UP000059680">
    <property type="component" value="Chromosome 1"/>
</dbReference>
<dbReference type="AlphaFoldDB" id="A0A0P0V216"/>
<protein>
    <submittedName>
        <fullName evidence="3">Os01g0338150 protein</fullName>
    </submittedName>
</protein>
<evidence type="ECO:0000256" key="1">
    <source>
        <dbReference type="SAM" id="MobiDB-lite"/>
    </source>
</evidence>